<name>A0A8J7WLU5_9ACTN</name>
<comment type="caution">
    <text evidence="4">The sequence shown here is derived from an EMBL/GenBank/DDBJ whole genome shotgun (WGS) entry which is preliminary data.</text>
</comment>
<dbReference type="InterPro" id="IPR025646">
    <property type="entry name" value="DUF4350"/>
</dbReference>
<evidence type="ECO:0000313" key="5">
    <source>
        <dbReference type="Proteomes" id="UP000677913"/>
    </source>
</evidence>
<keyword evidence="2" id="KW-1133">Transmembrane helix</keyword>
<sequence length="408" mass="42587">MLFTAVAATAPAHAQVSAGLHTDGSADSSPLLEPTSDTALLNLLGEQGVEYYPVSDPLEAASYAGSRSTLVIDAYEHPDDQVLSRLTEAGFGRVVILDNEPAVFSAFVPGVHFNGYADSADRSARPACEQPDAVAAGSIRMTGSPAMFTLNAAGGSVEGCYFVNGFPTLAYSSNRANDVVALGSATFFENDELASAGDAALALRIFGAHPKLVWYAPSFEEDPSLSNCGGALCTGDQDQNTPAPGSTTTIPAGGGGSGSTGAQRPTVTDLMPSWIWWVLLQLLISVLLVAYWRGRRLGAVVTEQLPVAVRASETVEGHARLYRRANAHGRAAELLRAATAGRLAGYFGVPAARAHADPSLLVAPVAARLDVTENEVARLLAGDAPQSEADLVLLADHLDQLEQEVRSS</sequence>
<keyword evidence="5" id="KW-1185">Reference proteome</keyword>
<accession>A0A8J7WLU5</accession>
<feature type="compositionally biased region" description="Low complexity" evidence="1">
    <location>
        <begin position="241"/>
        <end position="251"/>
    </location>
</feature>
<evidence type="ECO:0000313" key="4">
    <source>
        <dbReference type="EMBL" id="MBS2962159.1"/>
    </source>
</evidence>
<feature type="transmembrane region" description="Helical" evidence="2">
    <location>
        <begin position="274"/>
        <end position="292"/>
    </location>
</feature>
<feature type="region of interest" description="Disordered" evidence="1">
    <location>
        <begin position="231"/>
        <end position="263"/>
    </location>
</feature>
<organism evidence="4 5">
    <name type="scientific">Actinocrinis puniceicyclus</name>
    <dbReference type="NCBI Taxonomy" id="977794"/>
    <lineage>
        <taxon>Bacteria</taxon>
        <taxon>Bacillati</taxon>
        <taxon>Actinomycetota</taxon>
        <taxon>Actinomycetes</taxon>
        <taxon>Catenulisporales</taxon>
        <taxon>Actinospicaceae</taxon>
        <taxon>Actinocrinis</taxon>
    </lineage>
</organism>
<feature type="domain" description="DUF4350" evidence="3">
    <location>
        <begin position="39"/>
        <end position="205"/>
    </location>
</feature>
<keyword evidence="2" id="KW-0472">Membrane</keyword>
<dbReference type="Proteomes" id="UP000677913">
    <property type="component" value="Unassembled WGS sequence"/>
</dbReference>
<keyword evidence="2" id="KW-0812">Transmembrane</keyword>
<dbReference type="AlphaFoldDB" id="A0A8J7WLU5"/>
<gene>
    <name evidence="4" type="ORF">KGA66_03820</name>
</gene>
<evidence type="ECO:0000256" key="2">
    <source>
        <dbReference type="SAM" id="Phobius"/>
    </source>
</evidence>
<proteinExistence type="predicted"/>
<dbReference type="RefSeq" id="WP_211464526.1">
    <property type="nucleotide sequence ID" value="NZ_JAGSXH010000008.1"/>
</dbReference>
<reference evidence="4" key="1">
    <citation type="submission" date="2021-04" db="EMBL/GenBank/DDBJ databases">
        <title>Genome based classification of Actinospica acidithermotolerans sp. nov., an actinobacterium isolated from an Indonesian hot spring.</title>
        <authorList>
            <person name="Kusuma A.B."/>
            <person name="Putra K.E."/>
            <person name="Nafisah S."/>
            <person name="Loh J."/>
            <person name="Nouioui I."/>
            <person name="Goodfellow M."/>
        </authorList>
    </citation>
    <scope>NUCLEOTIDE SEQUENCE</scope>
    <source>
        <strain evidence="4">DSM 45618</strain>
    </source>
</reference>
<evidence type="ECO:0000256" key="1">
    <source>
        <dbReference type="SAM" id="MobiDB-lite"/>
    </source>
</evidence>
<dbReference type="EMBL" id="JAGSXH010000008">
    <property type="protein sequence ID" value="MBS2962159.1"/>
    <property type="molecule type" value="Genomic_DNA"/>
</dbReference>
<protein>
    <recommendedName>
        <fullName evidence="3">DUF4350 domain-containing protein</fullName>
    </recommendedName>
</protein>
<evidence type="ECO:0000259" key="3">
    <source>
        <dbReference type="Pfam" id="PF14258"/>
    </source>
</evidence>
<dbReference type="Pfam" id="PF14258">
    <property type="entry name" value="DUF4350"/>
    <property type="match status" value="1"/>
</dbReference>